<accession>A0AAV0BJU7</accession>
<keyword evidence="2" id="KW-1185">Reference proteome</keyword>
<sequence length="313" mass="35459">MLLLRNFSHLVSAVNLALRHIISSKTIQSYRHHIVKYLKSSIILFDHCSLAPNHHMSVHIADCMDRFGPVCAWWSFPLERLMGCILKFSHNQRIGQCFYLHFFHCSENLQLFLEPAQNNSVNHTCDTDSITLADLDALVACLNAKFSHPVWLCALEWTNLDNDIKSSYSPVASQVKFMSNFCDSRRQFSTFLANQNNGIVALEESLTNSARFGQIKAIFSHSRTNLLKETCVDTWVKFLPFSPLSNSCMSFNPFASLEDFHLNTSLALQQTQKAHIINAKEVLAQCAWIEFGAKEVSAKIKSPTIAFVAILQQ</sequence>
<dbReference type="AlphaFoldDB" id="A0AAV0BJU7"/>
<evidence type="ECO:0000313" key="1">
    <source>
        <dbReference type="EMBL" id="CAH7687572.1"/>
    </source>
</evidence>
<dbReference type="EMBL" id="CALTRL010005888">
    <property type="protein sequence ID" value="CAH7687572.1"/>
    <property type="molecule type" value="Genomic_DNA"/>
</dbReference>
<evidence type="ECO:0000313" key="2">
    <source>
        <dbReference type="Proteomes" id="UP001153365"/>
    </source>
</evidence>
<name>A0AAV0BJU7_PHAPC</name>
<protein>
    <submittedName>
        <fullName evidence="1">Uncharacterized protein</fullName>
    </submittedName>
</protein>
<gene>
    <name evidence="1" type="ORF">PPACK8108_LOCUS22373</name>
</gene>
<reference evidence="1" key="1">
    <citation type="submission" date="2022-06" db="EMBL/GenBank/DDBJ databases">
        <authorList>
            <consortium name="SYNGENTA / RWTH Aachen University"/>
        </authorList>
    </citation>
    <scope>NUCLEOTIDE SEQUENCE</scope>
</reference>
<organism evidence="1 2">
    <name type="scientific">Phakopsora pachyrhizi</name>
    <name type="common">Asian soybean rust disease fungus</name>
    <dbReference type="NCBI Taxonomy" id="170000"/>
    <lineage>
        <taxon>Eukaryota</taxon>
        <taxon>Fungi</taxon>
        <taxon>Dikarya</taxon>
        <taxon>Basidiomycota</taxon>
        <taxon>Pucciniomycotina</taxon>
        <taxon>Pucciniomycetes</taxon>
        <taxon>Pucciniales</taxon>
        <taxon>Phakopsoraceae</taxon>
        <taxon>Phakopsora</taxon>
    </lineage>
</organism>
<comment type="caution">
    <text evidence="1">The sequence shown here is derived from an EMBL/GenBank/DDBJ whole genome shotgun (WGS) entry which is preliminary data.</text>
</comment>
<dbReference type="Proteomes" id="UP001153365">
    <property type="component" value="Unassembled WGS sequence"/>
</dbReference>
<proteinExistence type="predicted"/>